<evidence type="ECO:0000313" key="15">
    <source>
        <dbReference type="Proteomes" id="UP000054549"/>
    </source>
</evidence>
<dbReference type="SUPFAM" id="SSF48264">
    <property type="entry name" value="Cytochrome P450"/>
    <property type="match status" value="1"/>
</dbReference>
<comment type="cofactor">
    <cofactor evidence="1 13">
        <name>heme</name>
        <dbReference type="ChEBI" id="CHEBI:30413"/>
    </cofactor>
</comment>
<dbReference type="InterPro" id="IPR036396">
    <property type="entry name" value="Cyt_P450_sf"/>
</dbReference>
<evidence type="ECO:0000313" key="14">
    <source>
        <dbReference type="EMBL" id="KIL68528.1"/>
    </source>
</evidence>
<evidence type="ECO:0000256" key="4">
    <source>
        <dbReference type="ARBA" id="ARBA00010617"/>
    </source>
</evidence>
<comment type="subcellular location">
    <subcellularLocation>
        <location evidence="2">Membrane</location>
    </subcellularLocation>
</comment>
<dbReference type="PRINTS" id="PR00385">
    <property type="entry name" value="P450"/>
</dbReference>
<name>A0A0C2XHV6_AMAMK</name>
<evidence type="ECO:0000256" key="5">
    <source>
        <dbReference type="ARBA" id="ARBA00022617"/>
    </source>
</evidence>
<dbReference type="PANTHER" id="PTHR24305:SF166">
    <property type="entry name" value="CYTOCHROME P450 12A4, MITOCHONDRIAL-RELATED"/>
    <property type="match status" value="1"/>
</dbReference>
<keyword evidence="12" id="KW-0472">Membrane</keyword>
<evidence type="ECO:0000256" key="10">
    <source>
        <dbReference type="ARBA" id="ARBA00023004"/>
    </source>
</evidence>
<keyword evidence="5 13" id="KW-0349">Heme</keyword>
<proteinExistence type="inferred from homology"/>
<dbReference type="Proteomes" id="UP000054549">
    <property type="component" value="Unassembled WGS sequence"/>
</dbReference>
<organism evidence="14 15">
    <name type="scientific">Amanita muscaria (strain Koide BX008)</name>
    <dbReference type="NCBI Taxonomy" id="946122"/>
    <lineage>
        <taxon>Eukaryota</taxon>
        <taxon>Fungi</taxon>
        <taxon>Dikarya</taxon>
        <taxon>Basidiomycota</taxon>
        <taxon>Agaricomycotina</taxon>
        <taxon>Agaricomycetes</taxon>
        <taxon>Agaricomycetidae</taxon>
        <taxon>Agaricales</taxon>
        <taxon>Pluteineae</taxon>
        <taxon>Amanitaceae</taxon>
        <taxon>Amanita</taxon>
    </lineage>
</organism>
<dbReference type="GO" id="GO:0005506">
    <property type="term" value="F:iron ion binding"/>
    <property type="evidence" value="ECO:0007669"/>
    <property type="project" value="InterPro"/>
</dbReference>
<keyword evidence="9" id="KW-0560">Oxidoreductase</keyword>
<dbReference type="HOGENOM" id="CLU_001570_5_11_1"/>
<keyword evidence="10 13" id="KW-0408">Iron</keyword>
<accession>A0A0C2XHV6</accession>
<dbReference type="PANTHER" id="PTHR24305">
    <property type="entry name" value="CYTOCHROME P450"/>
    <property type="match status" value="1"/>
</dbReference>
<evidence type="ECO:0000256" key="11">
    <source>
        <dbReference type="ARBA" id="ARBA00023033"/>
    </source>
</evidence>
<evidence type="ECO:0000256" key="3">
    <source>
        <dbReference type="ARBA" id="ARBA00004721"/>
    </source>
</evidence>
<keyword evidence="15" id="KW-1185">Reference proteome</keyword>
<dbReference type="InParanoid" id="A0A0C2XHV6"/>
<dbReference type="EMBL" id="KN818228">
    <property type="protein sequence ID" value="KIL68528.1"/>
    <property type="molecule type" value="Genomic_DNA"/>
</dbReference>
<dbReference type="CDD" id="cd11069">
    <property type="entry name" value="CYP_FUM15-like"/>
    <property type="match status" value="1"/>
</dbReference>
<feature type="binding site" description="axial binding residue" evidence="13">
    <location>
        <position position="478"/>
    </location>
    <ligand>
        <name>heme</name>
        <dbReference type="ChEBI" id="CHEBI:30413"/>
    </ligand>
    <ligandPart>
        <name>Fe</name>
        <dbReference type="ChEBI" id="CHEBI:18248"/>
    </ligandPart>
</feature>
<dbReference type="OrthoDB" id="1470350at2759"/>
<keyword evidence="6" id="KW-0812">Transmembrane</keyword>
<evidence type="ECO:0000256" key="13">
    <source>
        <dbReference type="PIRSR" id="PIRSR602401-1"/>
    </source>
</evidence>
<evidence type="ECO:0000256" key="8">
    <source>
        <dbReference type="ARBA" id="ARBA00022989"/>
    </source>
</evidence>
<dbReference type="Gene3D" id="1.10.630.10">
    <property type="entry name" value="Cytochrome P450"/>
    <property type="match status" value="1"/>
</dbReference>
<dbReference type="GO" id="GO:0020037">
    <property type="term" value="F:heme binding"/>
    <property type="evidence" value="ECO:0007669"/>
    <property type="project" value="InterPro"/>
</dbReference>
<evidence type="ECO:0000256" key="12">
    <source>
        <dbReference type="ARBA" id="ARBA00023136"/>
    </source>
</evidence>
<evidence type="ECO:0000256" key="9">
    <source>
        <dbReference type="ARBA" id="ARBA00023002"/>
    </source>
</evidence>
<evidence type="ECO:0000256" key="6">
    <source>
        <dbReference type="ARBA" id="ARBA00022692"/>
    </source>
</evidence>
<comment type="similarity">
    <text evidence="4">Belongs to the cytochrome P450 family.</text>
</comment>
<dbReference type="PRINTS" id="PR00463">
    <property type="entry name" value="EP450I"/>
</dbReference>
<dbReference type="GO" id="GO:0016705">
    <property type="term" value="F:oxidoreductase activity, acting on paired donors, with incorporation or reduction of molecular oxygen"/>
    <property type="evidence" value="ECO:0007669"/>
    <property type="project" value="InterPro"/>
</dbReference>
<gene>
    <name evidence="14" type="ORF">M378DRAFT_158329</name>
</gene>
<keyword evidence="11" id="KW-0503">Monooxygenase</keyword>
<sequence length="539" mass="60684">MPTVLSSAFVALVAYSSYKLAKFFYHQYTLPINHLPGPESKSWIFGNIKEIWLNDNSVVHEKWVASYGRTLKYKAMVGTTRLFTMDTKALAHVLMHSHIYQKPEASRYFLSLIVGEGVLVAEGESHRQQRRVMNPAFGTLQIRELTEIFMDKAIELRDIWAAEVAQTDGETRIDALSWLSRMTLDVIGLAGFNYRFDALSSDPEKNELNKAFSTLFKSESGVPLISFLRGVFPALRILPAARDVQSKQAKKTMNRIGQQLMKDSKASLMATKGGGTMDTTDKDPSRRRDLLTLLIRANMATDLHHSQRMSDEDVLAQVPTFLVAGHETTSVGTAWALYSLTQYPDVQEKLRTELLTVSTDNPTMDDLNALPYLDAFVRETLRVHAPVPSSIREATQDDVIPLEHPVKDEQGNLQHYVRVTKGQTIFIPILAINRSKDIWGEDAHDFKPERWQSIPEAATSIPGVWGNQLTFLGGTRACIGYRFSLVEMKALLFTLVRAFEFQLAVPANEIKKKSNVVQRPVLVSDGKNQMPLLVKPYRA</sequence>
<dbReference type="Pfam" id="PF00067">
    <property type="entry name" value="p450"/>
    <property type="match status" value="1"/>
</dbReference>
<evidence type="ECO:0000256" key="7">
    <source>
        <dbReference type="ARBA" id="ARBA00022723"/>
    </source>
</evidence>
<dbReference type="InterPro" id="IPR002401">
    <property type="entry name" value="Cyt_P450_E_grp-I"/>
</dbReference>
<dbReference type="GO" id="GO:0004497">
    <property type="term" value="F:monooxygenase activity"/>
    <property type="evidence" value="ECO:0007669"/>
    <property type="project" value="UniProtKB-KW"/>
</dbReference>
<comment type="pathway">
    <text evidence="3">Secondary metabolite biosynthesis; terpenoid biosynthesis.</text>
</comment>
<keyword evidence="7 13" id="KW-0479">Metal-binding</keyword>
<dbReference type="STRING" id="946122.A0A0C2XHV6"/>
<dbReference type="AlphaFoldDB" id="A0A0C2XHV6"/>
<protein>
    <recommendedName>
        <fullName evidence="16">Cytochrome P450</fullName>
    </recommendedName>
</protein>
<dbReference type="InterPro" id="IPR050121">
    <property type="entry name" value="Cytochrome_P450_monoxygenase"/>
</dbReference>
<evidence type="ECO:0000256" key="1">
    <source>
        <dbReference type="ARBA" id="ARBA00001971"/>
    </source>
</evidence>
<dbReference type="GO" id="GO:0016020">
    <property type="term" value="C:membrane"/>
    <property type="evidence" value="ECO:0007669"/>
    <property type="project" value="UniProtKB-SubCell"/>
</dbReference>
<keyword evidence="8" id="KW-1133">Transmembrane helix</keyword>
<reference evidence="14 15" key="1">
    <citation type="submission" date="2014-04" db="EMBL/GenBank/DDBJ databases">
        <title>Evolutionary Origins and Diversification of the Mycorrhizal Mutualists.</title>
        <authorList>
            <consortium name="DOE Joint Genome Institute"/>
            <consortium name="Mycorrhizal Genomics Consortium"/>
            <person name="Kohler A."/>
            <person name="Kuo A."/>
            <person name="Nagy L.G."/>
            <person name="Floudas D."/>
            <person name="Copeland A."/>
            <person name="Barry K.W."/>
            <person name="Cichocki N."/>
            <person name="Veneault-Fourrey C."/>
            <person name="LaButti K."/>
            <person name="Lindquist E.A."/>
            <person name="Lipzen A."/>
            <person name="Lundell T."/>
            <person name="Morin E."/>
            <person name="Murat C."/>
            <person name="Riley R."/>
            <person name="Ohm R."/>
            <person name="Sun H."/>
            <person name="Tunlid A."/>
            <person name="Henrissat B."/>
            <person name="Grigoriev I.V."/>
            <person name="Hibbett D.S."/>
            <person name="Martin F."/>
        </authorList>
    </citation>
    <scope>NUCLEOTIDE SEQUENCE [LARGE SCALE GENOMIC DNA]</scope>
    <source>
        <strain evidence="14 15">Koide BX008</strain>
    </source>
</reference>
<dbReference type="InterPro" id="IPR001128">
    <property type="entry name" value="Cyt_P450"/>
</dbReference>
<evidence type="ECO:0008006" key="16">
    <source>
        <dbReference type="Google" id="ProtNLM"/>
    </source>
</evidence>
<evidence type="ECO:0000256" key="2">
    <source>
        <dbReference type="ARBA" id="ARBA00004370"/>
    </source>
</evidence>